<dbReference type="EMBL" id="JBHTJT010000038">
    <property type="protein sequence ID" value="MFD0981443.1"/>
    <property type="molecule type" value="Genomic_DNA"/>
</dbReference>
<dbReference type="Proteomes" id="UP001597108">
    <property type="component" value="Unassembled WGS sequence"/>
</dbReference>
<accession>A0ABW3ITE0</accession>
<protein>
    <submittedName>
        <fullName evidence="1">Uncharacterized protein</fullName>
    </submittedName>
</protein>
<keyword evidence="2" id="KW-1185">Reference proteome</keyword>
<name>A0ABW3ITE0_9RHOB</name>
<organism evidence="1 2">
    <name type="scientific">Tropicimonas aquimaris</name>
    <dbReference type="NCBI Taxonomy" id="914152"/>
    <lineage>
        <taxon>Bacteria</taxon>
        <taxon>Pseudomonadati</taxon>
        <taxon>Pseudomonadota</taxon>
        <taxon>Alphaproteobacteria</taxon>
        <taxon>Rhodobacterales</taxon>
        <taxon>Roseobacteraceae</taxon>
        <taxon>Tropicimonas</taxon>
    </lineage>
</organism>
<sequence>MVTALMMSAAAFGARGEVTLEQLQTIDSLLTTNNTRALWAYLQEYPELLAGEDELSLELRKFCTDVTLGRLRCHYIPETGGVQAARTAGGVAGVRASSSQPY</sequence>
<reference evidence="2" key="1">
    <citation type="journal article" date="2019" name="Int. J. Syst. Evol. Microbiol.">
        <title>The Global Catalogue of Microorganisms (GCM) 10K type strain sequencing project: providing services to taxonomists for standard genome sequencing and annotation.</title>
        <authorList>
            <consortium name="The Broad Institute Genomics Platform"/>
            <consortium name="The Broad Institute Genome Sequencing Center for Infectious Disease"/>
            <person name="Wu L."/>
            <person name="Ma J."/>
        </authorList>
    </citation>
    <scope>NUCLEOTIDE SEQUENCE [LARGE SCALE GENOMIC DNA]</scope>
    <source>
        <strain evidence="2">CCUG 60524</strain>
    </source>
</reference>
<gene>
    <name evidence="1" type="ORF">ACFQ2S_17535</name>
</gene>
<evidence type="ECO:0000313" key="2">
    <source>
        <dbReference type="Proteomes" id="UP001597108"/>
    </source>
</evidence>
<proteinExistence type="predicted"/>
<dbReference type="RefSeq" id="WP_386076437.1">
    <property type="nucleotide sequence ID" value="NZ_JBHTJT010000038.1"/>
</dbReference>
<comment type="caution">
    <text evidence="1">The sequence shown here is derived from an EMBL/GenBank/DDBJ whole genome shotgun (WGS) entry which is preliminary data.</text>
</comment>
<evidence type="ECO:0000313" key="1">
    <source>
        <dbReference type="EMBL" id="MFD0981443.1"/>
    </source>
</evidence>